<name>A0A4R8ITL9_9GAMM</name>
<organism evidence="1 2">
    <name type="scientific">Thiohalophilus thiocyanatoxydans</name>
    <dbReference type="NCBI Taxonomy" id="381308"/>
    <lineage>
        <taxon>Bacteria</taxon>
        <taxon>Pseudomonadati</taxon>
        <taxon>Pseudomonadota</taxon>
        <taxon>Gammaproteobacteria</taxon>
        <taxon>Thiohalomonadales</taxon>
        <taxon>Thiohalophilaceae</taxon>
        <taxon>Thiohalophilus</taxon>
    </lineage>
</organism>
<reference evidence="1 2" key="1">
    <citation type="submission" date="2019-03" db="EMBL/GenBank/DDBJ databases">
        <title>Genomic Encyclopedia of Type Strains, Phase IV (KMG-IV): sequencing the most valuable type-strain genomes for metagenomic binning, comparative biology and taxonomic classification.</title>
        <authorList>
            <person name="Goeker M."/>
        </authorList>
    </citation>
    <scope>NUCLEOTIDE SEQUENCE [LARGE SCALE GENOMIC DNA]</scope>
    <source>
        <strain evidence="1 2">DSM 16326</strain>
    </source>
</reference>
<dbReference type="EMBL" id="SOQX01000001">
    <property type="protein sequence ID" value="TDY04346.1"/>
    <property type="molecule type" value="Genomic_DNA"/>
</dbReference>
<dbReference type="AlphaFoldDB" id="A0A4R8ITL9"/>
<dbReference type="Proteomes" id="UP000294914">
    <property type="component" value="Unassembled WGS sequence"/>
</dbReference>
<protein>
    <recommendedName>
        <fullName evidence="3">HMA domain-containing protein</fullName>
    </recommendedName>
</protein>
<gene>
    <name evidence="1" type="ORF">EDC23_0721</name>
</gene>
<keyword evidence="2" id="KW-1185">Reference proteome</keyword>
<sequence length="130" mass="15330">MVIKQRDILFHPLQPEPNPARSAALLLHHAEGVEHVEPLNDTRLLVRYDLRQITLAEIEEALHEVGFHLDNALLIKLKRSLYYYTEETERANIGCPACQTQTTREIFIKHYRAREHGCRDPRPVHWRNYL</sequence>
<proteinExistence type="predicted"/>
<comment type="caution">
    <text evidence="1">The sequence shown here is derived from an EMBL/GenBank/DDBJ whole genome shotgun (WGS) entry which is preliminary data.</text>
</comment>
<dbReference type="RefSeq" id="WP_134081173.1">
    <property type="nucleotide sequence ID" value="NZ_SOQX01000001.1"/>
</dbReference>
<dbReference type="OrthoDB" id="5794343at2"/>
<accession>A0A4R8ITL9</accession>
<evidence type="ECO:0008006" key="3">
    <source>
        <dbReference type="Google" id="ProtNLM"/>
    </source>
</evidence>
<evidence type="ECO:0000313" key="2">
    <source>
        <dbReference type="Proteomes" id="UP000294914"/>
    </source>
</evidence>
<evidence type="ECO:0000313" key="1">
    <source>
        <dbReference type="EMBL" id="TDY04346.1"/>
    </source>
</evidence>